<dbReference type="Pfam" id="PF16268">
    <property type="entry name" value="DUF4921"/>
    <property type="match status" value="1"/>
</dbReference>
<dbReference type="SUPFAM" id="SSF54197">
    <property type="entry name" value="HIT-like"/>
    <property type="match status" value="1"/>
</dbReference>
<evidence type="ECO:0000259" key="2">
    <source>
        <dbReference type="Pfam" id="PF16268"/>
    </source>
</evidence>
<dbReference type="PANTHER" id="PTHR42763:SF2">
    <property type="entry name" value="ADP-GLUCOSE PHOSPHORYLASE"/>
    <property type="match status" value="1"/>
</dbReference>
<comment type="caution">
    <text evidence="3">The sequence shown here is derived from an EMBL/GenBank/DDBJ whole genome shotgun (WGS) entry which is preliminary data.</text>
</comment>
<dbReference type="InterPro" id="IPR053177">
    <property type="entry name" value="ADP-glucose_phosphorylase"/>
</dbReference>
<evidence type="ECO:0000256" key="1">
    <source>
        <dbReference type="SAM" id="MobiDB-lite"/>
    </source>
</evidence>
<dbReference type="InterPro" id="IPR032576">
    <property type="entry name" value="DUF4921"/>
</dbReference>
<evidence type="ECO:0000313" key="3">
    <source>
        <dbReference type="EMBL" id="OIQ82298.1"/>
    </source>
</evidence>
<organism evidence="3">
    <name type="scientific">mine drainage metagenome</name>
    <dbReference type="NCBI Taxonomy" id="410659"/>
    <lineage>
        <taxon>unclassified sequences</taxon>
        <taxon>metagenomes</taxon>
        <taxon>ecological metagenomes</taxon>
    </lineage>
</organism>
<dbReference type="AlphaFoldDB" id="A0A1J5QGD2"/>
<accession>A0A1J5QGD2</accession>
<proteinExistence type="predicted"/>
<dbReference type="InterPro" id="IPR036265">
    <property type="entry name" value="HIT-like_sf"/>
</dbReference>
<gene>
    <name evidence="3" type="ORF">GALL_359180</name>
</gene>
<feature type="region of interest" description="Disordered" evidence="1">
    <location>
        <begin position="1"/>
        <end position="20"/>
    </location>
</feature>
<dbReference type="PANTHER" id="PTHR42763">
    <property type="entry name" value="ADP-GLUCOSE PHOSPHORYLASE"/>
    <property type="match status" value="1"/>
</dbReference>
<protein>
    <recommendedName>
        <fullName evidence="2">DUF4921 domain-containing protein</fullName>
    </recommendedName>
</protein>
<dbReference type="Gene3D" id="3.30.428.10">
    <property type="entry name" value="HIT-like"/>
    <property type="match status" value="2"/>
</dbReference>
<sequence>MSNQSIRPEEPSAAQPLVRLPDGTIKQVSPMTGTVVWTIPGRAHRPLAVLSHDRRPADPSEKDLLCGFCAGRHLETPPEKSRLVAAPDGSWSVLDDVPLSRLTETVAEFRRIPNLFEILSVDYWRANHGYVVPDEILARADAYMAEPRGRAHVLEILRRRAIASGTTDVEWAQVPESTKLIEGVDLFAGSHDVIVARRHLVDGATYDDELAGSGTLTPQEHHAFLAFTITAMRQLYASRAHVRYVAVFQNWLAPAGASFDHLHKQLVALDEHGPQTDRELARLRDEPDIFTTAILDHAVAHRLVVAENDHAIAIAGVGHRYPSLEVYSRSEHHLPWNHTDDEVHAVSDLLHAVHAATGVHVPTNEEWYHRPPDASEPMPWHIVLKWRTSTLAGFEGGTKININTVDPATLRYRVVKELSRLREAGAIADMRIGDECSHLTGTLRYAQGIDRWE</sequence>
<feature type="domain" description="DUF4921" evidence="2">
    <location>
        <begin position="20"/>
        <end position="445"/>
    </location>
</feature>
<name>A0A1J5QGD2_9ZZZZ</name>
<dbReference type="EMBL" id="MLJW01000820">
    <property type="protein sequence ID" value="OIQ82298.1"/>
    <property type="molecule type" value="Genomic_DNA"/>
</dbReference>
<reference evidence="3" key="1">
    <citation type="submission" date="2016-10" db="EMBL/GenBank/DDBJ databases">
        <title>Sequence of Gallionella enrichment culture.</title>
        <authorList>
            <person name="Poehlein A."/>
            <person name="Muehling M."/>
            <person name="Daniel R."/>
        </authorList>
    </citation>
    <scope>NUCLEOTIDE SEQUENCE</scope>
</reference>